<feature type="region of interest" description="Disordered" evidence="1">
    <location>
        <begin position="73"/>
        <end position="93"/>
    </location>
</feature>
<dbReference type="AlphaFoldDB" id="A0A059AM34"/>
<sequence length="157" mass="17323">MAASNQSKFKHIIGAPIRILNKISNLYKNSLMDCASRVDYSGPAVGGPTARVPTQLPKSFSVNSSANDRELQCTSLSRSVSRTDPRREVKKLGTASKIQPANAMQSNYAMGMRSYSVGVGVIGRIDEDKCCSFEEDKGDFLHPKCRSYASKRKVMYY</sequence>
<dbReference type="InParanoid" id="A0A059AM34"/>
<evidence type="ECO:0000313" key="2">
    <source>
        <dbReference type="EMBL" id="KCW55057.1"/>
    </source>
</evidence>
<accession>A0A059AM34</accession>
<gene>
    <name evidence="2" type="ORF">EUGRSUZ_I01031</name>
</gene>
<dbReference type="PANTHER" id="PTHR33526">
    <property type="entry name" value="OS07G0123800 PROTEIN"/>
    <property type="match status" value="1"/>
</dbReference>
<protein>
    <submittedName>
        <fullName evidence="2">Uncharacterized protein</fullName>
    </submittedName>
</protein>
<evidence type="ECO:0000256" key="1">
    <source>
        <dbReference type="SAM" id="MobiDB-lite"/>
    </source>
</evidence>
<dbReference type="PANTHER" id="PTHR33526:SF20">
    <property type="entry name" value="VQ DOMAIN-CONTAINING PROTEIN"/>
    <property type="match status" value="1"/>
</dbReference>
<feature type="compositionally biased region" description="Basic and acidic residues" evidence="1">
    <location>
        <begin position="81"/>
        <end position="91"/>
    </location>
</feature>
<organism evidence="2">
    <name type="scientific">Eucalyptus grandis</name>
    <name type="common">Flooded gum</name>
    <dbReference type="NCBI Taxonomy" id="71139"/>
    <lineage>
        <taxon>Eukaryota</taxon>
        <taxon>Viridiplantae</taxon>
        <taxon>Streptophyta</taxon>
        <taxon>Embryophyta</taxon>
        <taxon>Tracheophyta</taxon>
        <taxon>Spermatophyta</taxon>
        <taxon>Magnoliopsida</taxon>
        <taxon>eudicotyledons</taxon>
        <taxon>Gunneridae</taxon>
        <taxon>Pentapetalae</taxon>
        <taxon>rosids</taxon>
        <taxon>malvids</taxon>
        <taxon>Myrtales</taxon>
        <taxon>Myrtaceae</taxon>
        <taxon>Myrtoideae</taxon>
        <taxon>Eucalypteae</taxon>
        <taxon>Eucalyptus</taxon>
    </lineage>
</organism>
<dbReference type="EMBL" id="KK198761">
    <property type="protein sequence ID" value="KCW55057.1"/>
    <property type="molecule type" value="Genomic_DNA"/>
</dbReference>
<proteinExistence type="predicted"/>
<dbReference type="Gramene" id="KCW55057">
    <property type="protein sequence ID" value="KCW55057"/>
    <property type="gene ID" value="EUGRSUZ_I01031"/>
</dbReference>
<dbReference type="OMA" id="QPANAMQ"/>
<reference evidence="2" key="1">
    <citation type="submission" date="2013-07" db="EMBL/GenBank/DDBJ databases">
        <title>The genome of Eucalyptus grandis.</title>
        <authorList>
            <person name="Schmutz J."/>
            <person name="Hayes R."/>
            <person name="Myburg A."/>
            <person name="Tuskan G."/>
            <person name="Grattapaglia D."/>
            <person name="Rokhsar D.S."/>
        </authorList>
    </citation>
    <scope>NUCLEOTIDE SEQUENCE</scope>
    <source>
        <tissue evidence="2">Leaf extractions</tissue>
    </source>
</reference>
<dbReference type="PIRSF" id="PIRSF031279">
    <property type="entry name" value="UCP031279"/>
    <property type="match status" value="1"/>
</dbReference>
<dbReference type="InterPro" id="IPR016972">
    <property type="entry name" value="UCP031279"/>
</dbReference>
<name>A0A059AM34_EUCGR</name>